<keyword evidence="2" id="KW-1185">Reference proteome</keyword>
<dbReference type="AlphaFoldDB" id="A0A8J3BXX8"/>
<name>A0A8J3BXX8_9ACTN</name>
<dbReference type="EMBL" id="BMMX01000003">
    <property type="protein sequence ID" value="GGK80754.1"/>
    <property type="molecule type" value="Genomic_DNA"/>
</dbReference>
<evidence type="ECO:0000313" key="2">
    <source>
        <dbReference type="Proteomes" id="UP000656042"/>
    </source>
</evidence>
<comment type="caution">
    <text evidence="1">The sequence shown here is derived from an EMBL/GenBank/DDBJ whole genome shotgun (WGS) entry which is preliminary data.</text>
</comment>
<dbReference type="RefSeq" id="WP_189078200.1">
    <property type="nucleotide sequence ID" value="NZ_BMMX01000003.1"/>
</dbReference>
<accession>A0A8J3BXX8</accession>
<protein>
    <submittedName>
        <fullName evidence="1">Uncharacterized protein</fullName>
    </submittedName>
</protein>
<reference evidence="1" key="1">
    <citation type="journal article" date="2014" name="Int. J. Syst. Evol. Microbiol.">
        <title>Complete genome sequence of Corynebacterium casei LMG S-19264T (=DSM 44701T), isolated from a smear-ripened cheese.</title>
        <authorList>
            <consortium name="US DOE Joint Genome Institute (JGI-PGF)"/>
            <person name="Walter F."/>
            <person name="Albersmeier A."/>
            <person name="Kalinowski J."/>
            <person name="Ruckert C."/>
        </authorList>
    </citation>
    <scope>NUCLEOTIDE SEQUENCE</scope>
    <source>
        <strain evidence="1">CGMCC 4.7299</strain>
    </source>
</reference>
<proteinExistence type="predicted"/>
<gene>
    <name evidence="1" type="ORF">GCM10012284_13390</name>
</gene>
<dbReference type="Proteomes" id="UP000656042">
    <property type="component" value="Unassembled WGS sequence"/>
</dbReference>
<sequence length="48" mass="5600">MTASLCTHLDQAHEVEPSGPGEDWWWFYFDEVTFRVGGTPSHSYRRGR</sequence>
<reference evidence="1" key="2">
    <citation type="submission" date="2020-09" db="EMBL/GenBank/DDBJ databases">
        <authorList>
            <person name="Sun Q."/>
            <person name="Zhou Y."/>
        </authorList>
    </citation>
    <scope>NUCLEOTIDE SEQUENCE</scope>
    <source>
        <strain evidence="1">CGMCC 4.7299</strain>
    </source>
</reference>
<organism evidence="1 2">
    <name type="scientific">Mangrovihabitans endophyticus</name>
    <dbReference type="NCBI Taxonomy" id="1751298"/>
    <lineage>
        <taxon>Bacteria</taxon>
        <taxon>Bacillati</taxon>
        <taxon>Actinomycetota</taxon>
        <taxon>Actinomycetes</taxon>
        <taxon>Micromonosporales</taxon>
        <taxon>Micromonosporaceae</taxon>
        <taxon>Mangrovihabitans</taxon>
    </lineage>
</organism>
<evidence type="ECO:0000313" key="1">
    <source>
        <dbReference type="EMBL" id="GGK80754.1"/>
    </source>
</evidence>